<accession>A0A4S9T0N1</accession>
<dbReference type="InterPro" id="IPR011990">
    <property type="entry name" value="TPR-like_helical_dom_sf"/>
</dbReference>
<feature type="domain" description="Nucleoside phosphorylase" evidence="2">
    <location>
        <begin position="10"/>
        <end position="299"/>
    </location>
</feature>
<gene>
    <name evidence="3" type="ORF">D6C90_09920</name>
</gene>
<organism evidence="3 4">
    <name type="scientific">Aureobasidium pullulans</name>
    <name type="common">Black yeast</name>
    <name type="synonym">Pullularia pullulans</name>
    <dbReference type="NCBI Taxonomy" id="5580"/>
    <lineage>
        <taxon>Eukaryota</taxon>
        <taxon>Fungi</taxon>
        <taxon>Dikarya</taxon>
        <taxon>Ascomycota</taxon>
        <taxon>Pezizomycotina</taxon>
        <taxon>Dothideomycetes</taxon>
        <taxon>Dothideomycetidae</taxon>
        <taxon>Dothideales</taxon>
        <taxon>Saccotheciaceae</taxon>
        <taxon>Aureobasidium</taxon>
    </lineage>
</organism>
<dbReference type="Gene3D" id="3.40.50.300">
    <property type="entry name" value="P-loop containing nucleotide triphosphate hydrolases"/>
    <property type="match status" value="1"/>
</dbReference>
<dbReference type="SUPFAM" id="SSF52540">
    <property type="entry name" value="P-loop containing nucleoside triphosphate hydrolases"/>
    <property type="match status" value="1"/>
</dbReference>
<dbReference type="GO" id="GO:0043531">
    <property type="term" value="F:ADP binding"/>
    <property type="evidence" value="ECO:0007669"/>
    <property type="project" value="InterPro"/>
</dbReference>
<dbReference type="Gene3D" id="3.40.50.1580">
    <property type="entry name" value="Nucleoside phosphorylase domain"/>
    <property type="match status" value="1"/>
</dbReference>
<dbReference type="InterPro" id="IPR002182">
    <property type="entry name" value="NB-ARC"/>
</dbReference>
<dbReference type="Pfam" id="PF00931">
    <property type="entry name" value="NB-ARC"/>
    <property type="match status" value="1"/>
</dbReference>
<dbReference type="EMBL" id="QZBN01001787">
    <property type="protein sequence ID" value="THZ17163.1"/>
    <property type="molecule type" value="Genomic_DNA"/>
</dbReference>
<dbReference type="SUPFAM" id="SSF48452">
    <property type="entry name" value="TPR-like"/>
    <property type="match status" value="2"/>
</dbReference>
<evidence type="ECO:0000259" key="2">
    <source>
        <dbReference type="Pfam" id="PF01048"/>
    </source>
</evidence>
<dbReference type="GO" id="GO:0003824">
    <property type="term" value="F:catalytic activity"/>
    <property type="evidence" value="ECO:0007669"/>
    <property type="project" value="InterPro"/>
</dbReference>
<comment type="caution">
    <text evidence="3">The sequence shown here is derived from an EMBL/GenBank/DDBJ whole genome shotgun (WGS) entry which is preliminary data.</text>
</comment>
<dbReference type="Pfam" id="PF01048">
    <property type="entry name" value="PNP_UDP_1"/>
    <property type="match status" value="1"/>
</dbReference>
<dbReference type="SUPFAM" id="SSF53167">
    <property type="entry name" value="Purine and uridine phosphorylases"/>
    <property type="match status" value="1"/>
</dbReference>
<dbReference type="GO" id="GO:0009116">
    <property type="term" value="P:nucleoside metabolic process"/>
    <property type="evidence" value="ECO:0007669"/>
    <property type="project" value="InterPro"/>
</dbReference>
<dbReference type="InterPro" id="IPR053137">
    <property type="entry name" value="NLR-like"/>
</dbReference>
<protein>
    <submittedName>
        <fullName evidence="3">Purine and uridine phosphorylase</fullName>
    </submittedName>
</protein>
<reference evidence="3 4" key="1">
    <citation type="submission" date="2018-10" db="EMBL/GenBank/DDBJ databases">
        <title>Fifty Aureobasidium pullulans genomes reveal a recombining polyextremotolerant generalist.</title>
        <authorList>
            <person name="Gostincar C."/>
            <person name="Turk M."/>
            <person name="Zajc J."/>
            <person name="Gunde-Cimerman N."/>
        </authorList>
    </citation>
    <scope>NUCLEOTIDE SEQUENCE [LARGE SCALE GENOMIC DNA]</scope>
    <source>
        <strain evidence="3 4">EXF-3844</strain>
    </source>
</reference>
<feature type="non-terminal residue" evidence="3">
    <location>
        <position position="1011"/>
    </location>
</feature>
<dbReference type="Gene3D" id="1.25.40.10">
    <property type="entry name" value="Tetratricopeptide repeat domain"/>
    <property type="match status" value="2"/>
</dbReference>
<dbReference type="InterPro" id="IPR035994">
    <property type="entry name" value="Nucleoside_phosphorylase_sf"/>
</dbReference>
<evidence type="ECO:0000259" key="1">
    <source>
        <dbReference type="Pfam" id="PF00931"/>
    </source>
</evidence>
<dbReference type="AlphaFoldDB" id="A0A4S9T0N1"/>
<evidence type="ECO:0000313" key="3">
    <source>
        <dbReference type="EMBL" id="THZ17163.1"/>
    </source>
</evidence>
<dbReference type="InterPro" id="IPR027417">
    <property type="entry name" value="P-loop_NTPase"/>
</dbReference>
<dbReference type="InterPro" id="IPR000845">
    <property type="entry name" value="Nucleoside_phosphorylase_d"/>
</dbReference>
<feature type="domain" description="NB-ARC" evidence="1">
    <location>
        <begin position="338"/>
        <end position="496"/>
    </location>
</feature>
<name>A0A4S9T0N1_AURPU</name>
<proteinExistence type="predicted"/>
<sequence>MASDLSKYTIGWITALPIELAAATVMLDEEHPEPPLDEHDTTLYTFGSIGRHNVVIACLPGGQTGLSAATAAAIQMSNKFKFVKHGFMVGIGGGVPSEKADIRLGDVVVSLPNEDNGGVVQYDFGRAEAGGRFHPTGHLNTPPKLLLAVVNLARSNCILGRSKHATHLENFSEDVFCRSSAGPDMLFQPAYSHAGRATCKDCNSEMLVKRTPRISEEPSDRAFPVRIHFGTIASGNQVIKDARKRDEISERLGGHILCFEMEAAGLMNIFPCLVVRGICDYADSHKQDRWQGYAAATAAAYAKELILLIPTAHASSSVSIRLLESASSAEKGHPNTRAAIWGLGGCGKTAVALEFVYRVHTREPHRTIFWIRASDRDHYKKAFRDIAILYGIPGARDLEKDILDAVRTKLADKNTPRWLIVLDNVDDPDVLLSEGDSGEQRLRDYIPSRAGCKVLFTTRDKQAAHRLIGTSGPVLEVESFGHVEAQQLLVTIVSDAEFAKDGCIERLLIELTYLPLAIVQAAAFIRENDIDVEEYLSLLREQDAEDESTDVLGQEFEDESRYPRIGNALTKTWHISFKQLERQNYLAFECLKHLACLGCSDIPETLIMPLKDVPRLGRVKVIGTLVGYQFLVRQRQGDLFDTHRLIHLATKRWLWSKSAWKTCVQSAVDILCQRIPHGGYQKYNVYSRYLPHGICLLGHFGNKNMEETEASIDLMSQIAACQRDLGDHSGAERSHRAVLLWRGTHSKKHERKTLQSMQDVGQDLMMKGQYEDAELVHRKTFRLRFQHLGPADAETLTSMRNIAEALGFQGKWEEYEILSIELAKLSRAWLGMAHTVTLSCLKALSICYCRRRWFKLAEKLARDVVDGRKQADRLGEVHPSTLKGISHLALVLGYSGKWEEAGEQELRASMLLEDILGPRHPDTLTSKCNLARIWVHLDMPAAEKLFQDIYEVRLDVLGHDHPDTLKSLNYVSRFCKHHGLTDTARLGLVNALSPKQLVSTDWWNESDPLDS</sequence>
<evidence type="ECO:0000313" key="4">
    <source>
        <dbReference type="Proteomes" id="UP000310121"/>
    </source>
</evidence>
<dbReference type="Proteomes" id="UP000310121">
    <property type="component" value="Unassembled WGS sequence"/>
</dbReference>
<dbReference type="PANTHER" id="PTHR46082:SF11">
    <property type="entry name" value="AAA+ ATPASE DOMAIN-CONTAINING PROTEIN-RELATED"/>
    <property type="match status" value="1"/>
</dbReference>
<dbReference type="PANTHER" id="PTHR46082">
    <property type="entry name" value="ATP/GTP-BINDING PROTEIN-RELATED"/>
    <property type="match status" value="1"/>
</dbReference>